<dbReference type="PANTHER" id="PTHR16134:SF119">
    <property type="entry name" value="AT02038P-RELATED"/>
    <property type="match status" value="1"/>
</dbReference>
<feature type="compositionally biased region" description="Basic and acidic residues" evidence="1">
    <location>
        <begin position="1315"/>
        <end position="1333"/>
    </location>
</feature>
<dbReference type="EMBL" id="KV442011">
    <property type="protein sequence ID" value="OAQ36763.1"/>
    <property type="molecule type" value="Genomic_DNA"/>
</dbReference>
<dbReference type="Pfam" id="PF12937">
    <property type="entry name" value="F-box-like"/>
    <property type="match status" value="1"/>
</dbReference>
<dbReference type="InterPro" id="IPR036047">
    <property type="entry name" value="F-box-like_dom_sf"/>
</dbReference>
<dbReference type="SUPFAM" id="SSF81383">
    <property type="entry name" value="F-box domain"/>
    <property type="match status" value="2"/>
</dbReference>
<gene>
    <name evidence="3" type="ORF">K457DRAFT_12417</name>
</gene>
<name>A0A197KHZ5_9FUNG</name>
<feature type="compositionally biased region" description="Pro residues" evidence="1">
    <location>
        <begin position="47"/>
        <end position="56"/>
    </location>
</feature>
<protein>
    <recommendedName>
        <fullName evidence="2">F-box domain-containing protein</fullName>
    </recommendedName>
</protein>
<dbReference type="InterPro" id="IPR001810">
    <property type="entry name" value="F-box_dom"/>
</dbReference>
<dbReference type="PANTHER" id="PTHR16134">
    <property type="entry name" value="F-BOX/TPR REPEAT PROTEIN POF3"/>
    <property type="match status" value="1"/>
</dbReference>
<dbReference type="OrthoDB" id="2401054at2759"/>
<evidence type="ECO:0000259" key="2">
    <source>
        <dbReference type="Pfam" id="PF12937"/>
    </source>
</evidence>
<dbReference type="Proteomes" id="UP000078512">
    <property type="component" value="Unassembled WGS sequence"/>
</dbReference>
<feature type="region of interest" description="Disordered" evidence="1">
    <location>
        <begin position="1"/>
        <end position="62"/>
    </location>
</feature>
<feature type="domain" description="F-box" evidence="2">
    <location>
        <begin position="73"/>
        <end position="106"/>
    </location>
</feature>
<dbReference type="SUPFAM" id="SSF52058">
    <property type="entry name" value="L domain-like"/>
    <property type="match status" value="1"/>
</dbReference>
<feature type="region of interest" description="Disordered" evidence="1">
    <location>
        <begin position="823"/>
        <end position="845"/>
    </location>
</feature>
<feature type="compositionally biased region" description="Low complexity" evidence="1">
    <location>
        <begin position="32"/>
        <end position="42"/>
    </location>
</feature>
<dbReference type="Gene3D" id="1.20.1280.50">
    <property type="match status" value="2"/>
</dbReference>
<feature type="compositionally biased region" description="Low complexity" evidence="1">
    <location>
        <begin position="1"/>
        <end position="25"/>
    </location>
</feature>
<accession>A0A197KHZ5</accession>
<proteinExistence type="predicted"/>
<evidence type="ECO:0000313" key="3">
    <source>
        <dbReference type="EMBL" id="OAQ36763.1"/>
    </source>
</evidence>
<feature type="region of interest" description="Disordered" evidence="1">
    <location>
        <begin position="169"/>
        <end position="190"/>
    </location>
</feature>
<reference evidence="3 4" key="1">
    <citation type="submission" date="2016-05" db="EMBL/GenBank/DDBJ databases">
        <title>Genome sequencing reveals origins of a unique bacterial endosymbiosis in the earliest lineages of terrestrial Fungi.</title>
        <authorList>
            <consortium name="DOE Joint Genome Institute"/>
            <person name="Uehling J."/>
            <person name="Gryganskyi A."/>
            <person name="Hameed K."/>
            <person name="Tschaplinski T."/>
            <person name="Misztal P."/>
            <person name="Wu S."/>
            <person name="Desiro A."/>
            <person name="Vande Pol N."/>
            <person name="Du Z.-Y."/>
            <person name="Zienkiewicz A."/>
            <person name="Zienkiewicz K."/>
            <person name="Morin E."/>
            <person name="Tisserant E."/>
            <person name="Splivallo R."/>
            <person name="Hainaut M."/>
            <person name="Henrissat B."/>
            <person name="Ohm R."/>
            <person name="Kuo A."/>
            <person name="Yan J."/>
            <person name="Lipzen A."/>
            <person name="Nolan M."/>
            <person name="Labutti K."/>
            <person name="Barry K."/>
            <person name="Goldstein A."/>
            <person name="Labbe J."/>
            <person name="Schadt C."/>
            <person name="Tuskan G."/>
            <person name="Grigoriev I."/>
            <person name="Martin F."/>
            <person name="Vilgalys R."/>
            <person name="Bonito G."/>
        </authorList>
    </citation>
    <scope>NUCLEOTIDE SEQUENCE [LARGE SCALE GENOMIC DNA]</scope>
    <source>
        <strain evidence="3 4">AG-77</strain>
    </source>
</reference>
<dbReference type="CDD" id="cd09917">
    <property type="entry name" value="F-box_SF"/>
    <property type="match status" value="2"/>
</dbReference>
<feature type="region of interest" description="Disordered" evidence="1">
    <location>
        <begin position="589"/>
        <end position="608"/>
    </location>
</feature>
<evidence type="ECO:0000256" key="1">
    <source>
        <dbReference type="SAM" id="MobiDB-lite"/>
    </source>
</evidence>
<keyword evidence="4" id="KW-1185">Reference proteome</keyword>
<feature type="region of interest" description="Disordered" evidence="1">
    <location>
        <begin position="1313"/>
        <end position="1339"/>
    </location>
</feature>
<sequence length="1434" mass="163697">MNPSPFSPSSSSTLSIPSLPTQTLLQPPPQPSLSRRSSRSTLENVHPPSPTEPLPPTHIQSTSRSTIQALKLPELLSQIFSYLDDQTLIENVTLVCRQWYYFLQDTLPRSVVWDSCSRSQARLNTVPLRLVGAARFFCYLEKESNSNTHDAVIKIFAYSQEQYRKQVETRETGQVVGSGGDDRKSGASEATLTSTTVTTPFRFRPLQELYLTIDNISEQAIHNNFPYPSTLTKLVLKLYPLALRTFILYNTKISQASLETLLAATPKLKVLKLIGMSWYNAPYDWTRLLGRLLSLHISLHTVHFSSLTEPMPDGISHRILDACPSALSEWDLWALDISTQLLKELEIYTDRLMTLEVYSQPPAYRLSVGDHCCQSDLKNAPAILHDFLTSPDNENTLLHLRTLKTIARLEDFDIYHREGYILSENLHLETRAQEICALTGPPPKVWRCQGLRTLHVEMHGPGDCRLENPVHSRIIFGYISLVFPLLEELQVQMPRECILQKESRSYSPRLCLQLEGGLCLLSRLKYLVRLRLVWEGPLLSSRINFEESDMNWMVPSGRKRMFTKKRREEVEAWQRQRIQEDVLETSRLQKEQDYREGEEEGAFSSVGTTDDIVSPRTEVLHRLRNLGLLSEVEAMIKEIDESKSFIPLPSLKALSLGRHHFAQPASEIKRCCMSNAGAAPPSSSMKLFRNSFSRTPKQTITANSKSTATSTRRTPFPLDIPEILEHIFFFLDECTLRRVVIYVCRQWHRLNQGRLLRSVVWDSSWSKERMHAMSAKLVGAAQFSYCFLAKPAEDILGYEVKEAVERSQEEYWRLDVQRRDLSRSRRESESMVTNDSRQTTTTAASVATVTTTTLSPSPTTTSVTGTTSTLYNFGPLKELNIIMDMSYSQYAAIGFPYPNTLTKIVMTILVPDQGHIRAGLDGLLWNRCPLLEVYEVHGTPTVELTWTPPITTDQEHEKMQRPLALRSLILNNTIFDQDSLENLLSFTPRLKVLKLIAMPSRDAEPGYDWLQFLRHLQSLPISLDTIHISTYNQQTPPEVLQAVSEICTSPSSLQEWNLWALDTSPSLLKDLELRTSINSLTTLELFSKSQRPGISCQLSELRGAPLFLHQILTTSDKLTHLRTLKTIVRLEDWDIHRRGGYFLLNDPSITLNNKGKNGNILRIYGNDNIAMYAATAAATLYASEPTRAEPVIWRCRGLQTLHVEVHAPNKVRSRASVQSRIIFGYISRVFPKLEELRVRTPHFCHTTKKIHDIKCPRIRLELEGGLCLLGRLKHLQRLDARPGNHASWILDNVREVDLDWMIPSGHTFKARRARQKEVKQWQQRRDQEKKLEAEQSPQKKAIGDVSAVTEVLGQLRNLGLLKDVKEMVKEMESMSVPSLQSLEGLSLRHSYFVWPENEINYVARQLNNNNLHLINLTALKTMVRLEHFDLFCRA</sequence>
<evidence type="ECO:0000313" key="4">
    <source>
        <dbReference type="Proteomes" id="UP000078512"/>
    </source>
</evidence>
<organism evidence="3 4">
    <name type="scientific">Linnemannia elongata AG-77</name>
    <dbReference type="NCBI Taxonomy" id="1314771"/>
    <lineage>
        <taxon>Eukaryota</taxon>
        <taxon>Fungi</taxon>
        <taxon>Fungi incertae sedis</taxon>
        <taxon>Mucoromycota</taxon>
        <taxon>Mortierellomycotina</taxon>
        <taxon>Mortierellomycetes</taxon>
        <taxon>Mortierellales</taxon>
        <taxon>Mortierellaceae</taxon>
        <taxon>Linnemannia</taxon>
    </lineage>
</organism>